<comment type="pathway">
    <text evidence="12">Phospholipid metabolism; phosphatidylethanolamine biosynthesis; phosphatidylethanolamine from CDP-diacylglycerol: step 2/2.</text>
</comment>
<feature type="active site" description="Schiff-base intermediate with substrate; via pyruvic acid; for decarboxylase activity" evidence="12">
    <location>
        <position position="232"/>
    </location>
</feature>
<feature type="chain" id="PRO_5026407954" description="Phosphatidylserine decarboxylase beta chain" evidence="12">
    <location>
        <begin position="1"/>
        <end position="231"/>
    </location>
</feature>
<dbReference type="NCBIfam" id="TIGR00163">
    <property type="entry name" value="PS_decarb"/>
    <property type="match status" value="1"/>
</dbReference>
<feature type="modified residue" description="Pyruvic acid (Ser); by autocatalysis" evidence="12">
    <location>
        <position position="232"/>
    </location>
</feature>
<comment type="subunit">
    <text evidence="12">Heterodimer of a large membrane-associated beta subunit and a small pyruvoyl-containing alpha subunit.</text>
</comment>
<comment type="pathway">
    <text evidence="1">Lipid metabolism.</text>
</comment>
<organism evidence="13 14">
    <name type="scientific">Heliobacterium mobile</name>
    <name type="common">Heliobacillus mobilis</name>
    <dbReference type="NCBI Taxonomy" id="28064"/>
    <lineage>
        <taxon>Bacteria</taxon>
        <taxon>Bacillati</taxon>
        <taxon>Bacillota</taxon>
        <taxon>Clostridia</taxon>
        <taxon>Eubacteriales</taxon>
        <taxon>Heliobacteriaceae</taxon>
        <taxon>Heliobacterium</taxon>
    </lineage>
</organism>
<dbReference type="GO" id="GO:0005886">
    <property type="term" value="C:plasma membrane"/>
    <property type="evidence" value="ECO:0007669"/>
    <property type="project" value="UniProtKB-SubCell"/>
</dbReference>
<evidence type="ECO:0000256" key="10">
    <source>
        <dbReference type="ARBA" id="ARBA00023264"/>
    </source>
</evidence>
<keyword evidence="2 12" id="KW-1003">Cell membrane</keyword>
<accession>A0A6I3SGX1</accession>
<keyword evidence="6 12" id="KW-0472">Membrane</keyword>
<evidence type="ECO:0000313" key="14">
    <source>
        <dbReference type="Proteomes" id="UP000430670"/>
    </source>
</evidence>
<evidence type="ECO:0000256" key="2">
    <source>
        <dbReference type="ARBA" id="ARBA00022475"/>
    </source>
</evidence>
<feature type="chain" id="PRO_5026407953" description="Phosphatidylserine decarboxylase alpha chain" evidence="12">
    <location>
        <begin position="232"/>
        <end position="266"/>
    </location>
</feature>
<evidence type="ECO:0000256" key="11">
    <source>
        <dbReference type="ARBA" id="ARBA00023317"/>
    </source>
</evidence>
<dbReference type="HAMAP" id="MF_00662">
    <property type="entry name" value="PS_decarb_PSD_B_type1"/>
    <property type="match status" value="1"/>
</dbReference>
<dbReference type="InterPro" id="IPR003817">
    <property type="entry name" value="PS_Dcarbxylase"/>
</dbReference>
<proteinExistence type="inferred from homology"/>
<comment type="similarity">
    <text evidence="12">Belongs to the phosphatidylserine decarboxylase family. PSD-B subfamily. Prokaryotic type I sub-subfamily.</text>
</comment>
<dbReference type="InterPro" id="IPR033178">
    <property type="entry name" value="PSD_type1_pro"/>
</dbReference>
<keyword evidence="10 12" id="KW-1208">Phospholipid metabolism</keyword>
<keyword evidence="9 12" id="KW-0456">Lyase</keyword>
<comment type="PTM">
    <text evidence="12">Is synthesized initially as an inactive proenzyme. Formation of the active enzyme involves a self-maturation process in which the active site pyruvoyl group is generated from an internal serine residue via an autocatalytic post-translational modification. Two non-identical subunits are generated from the proenzyme in this reaction, and the pyruvate is formed at the N-terminus of the alpha chain, which is derived from the carboxyl end of the proenzyme. The autoendoproteolytic cleavage occurs by a canonical serine protease mechanism, in which the side chain hydroxyl group of the serine supplies its oxygen atom to form the C-terminus of the beta chain, while the remainder of the serine residue undergoes an oxidative deamination to produce ammonia and the pyruvoyl prosthetic group on the alpha chain. During this reaction, the Ser that is part of the protease active site of the proenzyme becomes the pyruvoyl prosthetic group, which constitutes an essential element of the active site of the mature decarboxylase.</text>
</comment>
<name>A0A6I3SGX1_HELMO</name>
<dbReference type="AlphaFoldDB" id="A0A6I3SGX1"/>
<comment type="function">
    <text evidence="12">Catalyzes the formation of phosphatidylethanolamine (PtdEtn) from phosphatidylserine (PtdSer).</text>
</comment>
<feature type="active site" description="Charge relay system; for autoendoproteolytic cleavage activity" evidence="12">
    <location>
        <position position="232"/>
    </location>
</feature>
<evidence type="ECO:0000256" key="7">
    <source>
        <dbReference type="ARBA" id="ARBA00023145"/>
    </source>
</evidence>
<evidence type="ECO:0000256" key="1">
    <source>
        <dbReference type="ARBA" id="ARBA00005189"/>
    </source>
</evidence>
<dbReference type="GO" id="GO:0004609">
    <property type="term" value="F:phosphatidylserine decarboxylase activity"/>
    <property type="evidence" value="ECO:0007669"/>
    <property type="project" value="UniProtKB-UniRule"/>
</dbReference>
<dbReference type="EC" id="4.1.1.65" evidence="12"/>
<evidence type="ECO:0000256" key="3">
    <source>
        <dbReference type="ARBA" id="ARBA00022516"/>
    </source>
</evidence>
<dbReference type="Pfam" id="PF02666">
    <property type="entry name" value="PS_Dcarbxylase"/>
    <property type="match status" value="1"/>
</dbReference>
<evidence type="ECO:0000256" key="8">
    <source>
        <dbReference type="ARBA" id="ARBA00023209"/>
    </source>
</evidence>
<evidence type="ECO:0000313" key="13">
    <source>
        <dbReference type="EMBL" id="MTV48089.1"/>
    </source>
</evidence>
<dbReference type="InterPro" id="IPR033177">
    <property type="entry name" value="PSD-B"/>
</dbReference>
<dbReference type="PANTHER" id="PTHR10067">
    <property type="entry name" value="PHOSPHATIDYLSERINE DECARBOXYLASE"/>
    <property type="match status" value="1"/>
</dbReference>
<keyword evidence="3 12" id="KW-0444">Lipid biosynthesis</keyword>
<keyword evidence="11 12" id="KW-0670">Pyruvate</keyword>
<evidence type="ECO:0000256" key="12">
    <source>
        <dbReference type="HAMAP-Rule" id="MF_00662"/>
    </source>
</evidence>
<comment type="caution">
    <text evidence="13">The sequence shown here is derived from an EMBL/GenBank/DDBJ whole genome shotgun (WGS) entry which is preliminary data.</text>
</comment>
<evidence type="ECO:0000256" key="9">
    <source>
        <dbReference type="ARBA" id="ARBA00023239"/>
    </source>
</evidence>
<dbReference type="OrthoDB" id="9802030at2"/>
<sequence length="266" mass="29798">MLPQRWLSRQSGRWAASKWSRRAIPWFIRRYNVAVEEAEKTWQEYGSLADFFCRRLKPGLRPICVDSEAIASPVDAQVSQMGTASAGRLIQAKGINYSLEQLLGDRTKAESFAGGEFVTLYLSPRDYHRIHAPLKGRVSGYAYWPGRLYPVNDLGVHGVPGLFARNERLITYLQTDVGQVAVVKVGAMMVGSVRVTYSNVVSNRRKPAQLVSLEKGPELEKGEEVGFFQFGSTVILLFEPGAIRWREDLTTGTTLKMGEMIAQKII</sequence>
<comment type="cofactor">
    <cofactor evidence="12">
        <name>pyruvate</name>
        <dbReference type="ChEBI" id="CHEBI:15361"/>
    </cofactor>
    <text evidence="12">Binds 1 pyruvoyl group covalently per subunit.</text>
</comment>
<comment type="catalytic activity">
    <reaction evidence="12">
        <text>a 1,2-diacyl-sn-glycero-3-phospho-L-serine + H(+) = a 1,2-diacyl-sn-glycero-3-phosphoethanolamine + CO2</text>
        <dbReference type="Rhea" id="RHEA:20828"/>
        <dbReference type="ChEBI" id="CHEBI:15378"/>
        <dbReference type="ChEBI" id="CHEBI:16526"/>
        <dbReference type="ChEBI" id="CHEBI:57262"/>
        <dbReference type="ChEBI" id="CHEBI:64612"/>
        <dbReference type="EC" id="4.1.1.65"/>
    </reaction>
</comment>
<reference evidence="13 14" key="1">
    <citation type="submission" date="2019-11" db="EMBL/GenBank/DDBJ databases">
        <title>Whole-genome sequence of a the green, strictly anaerobic photosynthetic bacterium Heliobacillus mobilis DSM 6151.</title>
        <authorList>
            <person name="Kyndt J.A."/>
            <person name="Meyer T.E."/>
        </authorList>
    </citation>
    <scope>NUCLEOTIDE SEQUENCE [LARGE SCALE GENOMIC DNA]</scope>
    <source>
        <strain evidence="13 14">DSM 6151</strain>
    </source>
</reference>
<dbReference type="GO" id="GO:0006646">
    <property type="term" value="P:phosphatidylethanolamine biosynthetic process"/>
    <property type="evidence" value="ECO:0007669"/>
    <property type="project" value="UniProtKB-UniRule"/>
</dbReference>
<keyword evidence="7 12" id="KW-0865">Zymogen</keyword>
<keyword evidence="14" id="KW-1185">Reference proteome</keyword>
<keyword evidence="4 12" id="KW-0210">Decarboxylase</keyword>
<dbReference type="EMBL" id="WNKU01000002">
    <property type="protein sequence ID" value="MTV48089.1"/>
    <property type="molecule type" value="Genomic_DNA"/>
</dbReference>
<keyword evidence="5 12" id="KW-0443">Lipid metabolism</keyword>
<feature type="active site" description="Charge relay system; for autoendoproteolytic cleavage activity" evidence="12">
    <location>
        <position position="131"/>
    </location>
</feature>
<keyword evidence="8 12" id="KW-0594">Phospholipid biosynthesis</keyword>
<dbReference type="Proteomes" id="UP000430670">
    <property type="component" value="Unassembled WGS sequence"/>
</dbReference>
<protein>
    <recommendedName>
        <fullName evidence="12">Phosphatidylserine decarboxylase proenzyme</fullName>
        <ecNumber evidence="12">4.1.1.65</ecNumber>
    </recommendedName>
    <component>
        <recommendedName>
            <fullName evidence="12">Phosphatidylserine decarboxylase alpha chain</fullName>
        </recommendedName>
    </component>
    <component>
        <recommendedName>
            <fullName evidence="12">Phosphatidylserine decarboxylase beta chain</fullName>
        </recommendedName>
    </component>
</protein>
<feature type="site" description="Cleavage (non-hydrolytic); by autocatalysis" evidence="12">
    <location>
        <begin position="231"/>
        <end position="232"/>
    </location>
</feature>
<comment type="subcellular location">
    <subcellularLocation>
        <location evidence="12">Cell membrane</location>
        <topology evidence="12">Peripheral membrane protein</topology>
    </subcellularLocation>
</comment>
<evidence type="ECO:0000256" key="6">
    <source>
        <dbReference type="ARBA" id="ARBA00023136"/>
    </source>
</evidence>
<dbReference type="PANTHER" id="PTHR10067:SF6">
    <property type="entry name" value="PHOSPHATIDYLSERINE DECARBOXYLASE PROENZYME, MITOCHONDRIAL"/>
    <property type="match status" value="1"/>
</dbReference>
<feature type="active site" description="Charge relay system; for autoendoproteolytic cleavage activity" evidence="12">
    <location>
        <position position="75"/>
    </location>
</feature>
<evidence type="ECO:0000256" key="5">
    <source>
        <dbReference type="ARBA" id="ARBA00023098"/>
    </source>
</evidence>
<gene>
    <name evidence="12 13" type="primary">psd</name>
    <name evidence="13" type="ORF">GJ688_03720</name>
</gene>
<dbReference type="UniPathway" id="UPA00558">
    <property type="reaction ID" value="UER00616"/>
</dbReference>
<evidence type="ECO:0000256" key="4">
    <source>
        <dbReference type="ARBA" id="ARBA00022793"/>
    </source>
</evidence>